<feature type="non-terminal residue" evidence="7">
    <location>
        <position position="1"/>
    </location>
</feature>
<dbReference type="GO" id="GO:0003735">
    <property type="term" value="F:structural constituent of ribosome"/>
    <property type="evidence" value="ECO:0007669"/>
    <property type="project" value="InterPro"/>
</dbReference>
<dbReference type="AlphaFoldDB" id="A0A8H7SI52"/>
<accession>A0A8H7SI52</accession>
<dbReference type="GO" id="GO:0006412">
    <property type="term" value="P:translation"/>
    <property type="evidence" value="ECO:0007669"/>
    <property type="project" value="InterPro"/>
</dbReference>
<keyword evidence="5" id="KW-0472">Membrane</keyword>
<dbReference type="SUPFAM" id="SSF47973">
    <property type="entry name" value="Ribosomal protein S7"/>
    <property type="match status" value="1"/>
</dbReference>
<dbReference type="InterPro" id="IPR023798">
    <property type="entry name" value="Ribosomal_uS7_dom"/>
</dbReference>
<gene>
    <name evidence="7" type="ORF">INT48_005140</name>
</gene>
<feature type="transmembrane region" description="Helical" evidence="5">
    <location>
        <begin position="66"/>
        <end position="85"/>
    </location>
</feature>
<comment type="similarity">
    <text evidence="1 4">Belongs to the universal ribosomal protein uS7 family.</text>
</comment>
<feature type="domain" description="Small ribosomal subunit protein uS7" evidence="6">
    <location>
        <begin position="165"/>
        <end position="324"/>
    </location>
</feature>
<evidence type="ECO:0000256" key="2">
    <source>
        <dbReference type="ARBA" id="ARBA00022980"/>
    </source>
</evidence>
<keyword evidence="5" id="KW-1133">Transmembrane helix</keyword>
<dbReference type="Gene3D" id="1.10.455.10">
    <property type="entry name" value="Ribosomal protein S7 domain"/>
    <property type="match status" value="1"/>
</dbReference>
<protein>
    <recommendedName>
        <fullName evidence="6">Small ribosomal subunit protein uS7 domain-containing protein</fullName>
    </recommendedName>
</protein>
<keyword evidence="3 4" id="KW-0687">Ribonucleoprotein</keyword>
<keyword evidence="8" id="KW-1185">Reference proteome</keyword>
<sequence>DKSSKKKKLLMFIGDRGTGIGSRVKGFRRFRGKWKEEIHSEAVNECLTNENLTSQTYVFCFDRDSLSALAIGLVGLSTVLFGIPFPEFLNNKIDENYAEGYIKKTFSFKLQKNHKVVQETIMPALGLPADVSASADGTRRLFNKWSYDDVEVKDISLQDYIQIRQQVYLPHTAGRFAVKRFRKAQCPIVERLTNALMMTGRNNGKKLMAARIVQHAFEIVHLLTDANPLQILVDAIINCGPREDSTRIGSQGTVRRQAVDVSPLRRVNQSISLLTTGCRESAFRNVKTVAECLADELINAAKGSANSYAIKKKDELERVAKSNR</sequence>
<evidence type="ECO:0000259" key="6">
    <source>
        <dbReference type="Pfam" id="PF00177"/>
    </source>
</evidence>
<dbReference type="CDD" id="cd14867">
    <property type="entry name" value="uS7_Eukaryote"/>
    <property type="match status" value="1"/>
</dbReference>
<dbReference type="FunFam" id="1.10.455.10:FF:000002">
    <property type="entry name" value="40S ribosomal protein S5"/>
    <property type="match status" value="1"/>
</dbReference>
<evidence type="ECO:0000256" key="4">
    <source>
        <dbReference type="RuleBase" id="RU003619"/>
    </source>
</evidence>
<reference evidence="7" key="1">
    <citation type="submission" date="2021-01" db="EMBL/GenBank/DDBJ databases">
        <title>Metabolic potential, ecology and presence of endohyphal bacteria is reflected in genomic diversity of Mucoromycotina.</title>
        <authorList>
            <person name="Muszewska A."/>
            <person name="Okrasinska A."/>
            <person name="Steczkiewicz K."/>
            <person name="Drgas O."/>
            <person name="Orlowska M."/>
            <person name="Perlinska-Lenart U."/>
            <person name="Aleksandrzak-Piekarczyk T."/>
            <person name="Szatraj K."/>
            <person name="Zielenkiewicz U."/>
            <person name="Pilsyk S."/>
            <person name="Malc E."/>
            <person name="Mieczkowski P."/>
            <person name="Kruszewska J.S."/>
            <person name="Biernat P."/>
            <person name="Pawlowska J."/>
        </authorList>
    </citation>
    <scope>NUCLEOTIDE SEQUENCE</scope>
    <source>
        <strain evidence="7">WA0000018081</strain>
    </source>
</reference>
<evidence type="ECO:0000256" key="5">
    <source>
        <dbReference type="SAM" id="Phobius"/>
    </source>
</evidence>
<proteinExistence type="inferred from homology"/>
<dbReference type="PANTHER" id="PTHR11205">
    <property type="entry name" value="RIBOSOMAL PROTEIN S7"/>
    <property type="match status" value="1"/>
</dbReference>
<dbReference type="Pfam" id="PF00177">
    <property type="entry name" value="Ribosomal_S7"/>
    <property type="match status" value="1"/>
</dbReference>
<dbReference type="NCBIfam" id="NF003106">
    <property type="entry name" value="PRK04027.1"/>
    <property type="match status" value="1"/>
</dbReference>
<evidence type="ECO:0000256" key="3">
    <source>
        <dbReference type="ARBA" id="ARBA00023274"/>
    </source>
</evidence>
<dbReference type="InterPro" id="IPR005716">
    <property type="entry name" value="Ribosomal_uS7_euk/arc"/>
</dbReference>
<dbReference type="GO" id="GO:0003723">
    <property type="term" value="F:RNA binding"/>
    <property type="evidence" value="ECO:0007669"/>
    <property type="project" value="InterPro"/>
</dbReference>
<dbReference type="EMBL" id="JAEPRE010000238">
    <property type="protein sequence ID" value="KAG2229864.1"/>
    <property type="molecule type" value="Genomic_DNA"/>
</dbReference>
<comment type="caution">
    <text evidence="7">The sequence shown here is derived from an EMBL/GenBank/DDBJ whole genome shotgun (WGS) entry which is preliminary data.</text>
</comment>
<name>A0A8H7SI52_9FUNG</name>
<dbReference type="NCBIfam" id="TIGR01028">
    <property type="entry name" value="uS7_euk_arch"/>
    <property type="match status" value="1"/>
</dbReference>
<keyword evidence="5" id="KW-0812">Transmembrane</keyword>
<keyword evidence="2 4" id="KW-0689">Ribosomal protein</keyword>
<dbReference type="PROSITE" id="PS00052">
    <property type="entry name" value="RIBOSOMAL_S7"/>
    <property type="match status" value="1"/>
</dbReference>
<evidence type="ECO:0000256" key="1">
    <source>
        <dbReference type="ARBA" id="ARBA00007151"/>
    </source>
</evidence>
<dbReference type="Proteomes" id="UP000613177">
    <property type="component" value="Unassembled WGS sequence"/>
</dbReference>
<dbReference type="GO" id="GO:0015935">
    <property type="term" value="C:small ribosomal subunit"/>
    <property type="evidence" value="ECO:0007669"/>
    <property type="project" value="InterPro"/>
</dbReference>
<organism evidence="7 8">
    <name type="scientific">Thamnidium elegans</name>
    <dbReference type="NCBI Taxonomy" id="101142"/>
    <lineage>
        <taxon>Eukaryota</taxon>
        <taxon>Fungi</taxon>
        <taxon>Fungi incertae sedis</taxon>
        <taxon>Mucoromycota</taxon>
        <taxon>Mucoromycotina</taxon>
        <taxon>Mucoromycetes</taxon>
        <taxon>Mucorales</taxon>
        <taxon>Mucorineae</taxon>
        <taxon>Mucoraceae</taxon>
        <taxon>Thamnidium</taxon>
    </lineage>
</organism>
<dbReference type="InterPro" id="IPR000235">
    <property type="entry name" value="Ribosomal_uS7"/>
</dbReference>
<evidence type="ECO:0000313" key="7">
    <source>
        <dbReference type="EMBL" id="KAG2229864.1"/>
    </source>
</evidence>
<evidence type="ECO:0000313" key="8">
    <source>
        <dbReference type="Proteomes" id="UP000613177"/>
    </source>
</evidence>
<dbReference type="InterPro" id="IPR036823">
    <property type="entry name" value="Ribosomal_uS7_dom_sf"/>
</dbReference>
<dbReference type="InterPro" id="IPR020606">
    <property type="entry name" value="Ribosomal_uS7_CS"/>
</dbReference>